<dbReference type="InterPro" id="IPR022398">
    <property type="entry name" value="Peptidase_S8_His-AS"/>
</dbReference>
<dbReference type="AlphaFoldDB" id="A0A1Q8HZZ6"/>
<keyword evidence="4" id="KW-0720">Serine protease</keyword>
<organism evidence="9 10">
    <name type="scientific">Actinomyces oris</name>
    <dbReference type="NCBI Taxonomy" id="544580"/>
    <lineage>
        <taxon>Bacteria</taxon>
        <taxon>Bacillati</taxon>
        <taxon>Actinomycetota</taxon>
        <taxon>Actinomycetes</taxon>
        <taxon>Actinomycetales</taxon>
        <taxon>Actinomycetaceae</taxon>
        <taxon>Actinomyces</taxon>
    </lineage>
</organism>
<dbReference type="Gene3D" id="3.40.50.200">
    <property type="entry name" value="Peptidase S8/S53 domain"/>
    <property type="match status" value="1"/>
</dbReference>
<dbReference type="PANTHER" id="PTHR43806:SF11">
    <property type="entry name" value="CEREVISIN-RELATED"/>
    <property type="match status" value="1"/>
</dbReference>
<dbReference type="InterPro" id="IPR023827">
    <property type="entry name" value="Peptidase_S8_Asp-AS"/>
</dbReference>
<name>A0A1Q8HZZ6_9ACTO</name>
<dbReference type="InterPro" id="IPR036852">
    <property type="entry name" value="Peptidase_S8/S53_dom_sf"/>
</dbReference>
<evidence type="ECO:0000256" key="4">
    <source>
        <dbReference type="ARBA" id="ARBA00022825"/>
    </source>
</evidence>
<evidence type="ECO:0000256" key="1">
    <source>
        <dbReference type="ARBA" id="ARBA00011073"/>
    </source>
</evidence>
<feature type="compositionally biased region" description="Low complexity" evidence="6">
    <location>
        <begin position="60"/>
        <end position="95"/>
    </location>
</feature>
<dbReference type="Pfam" id="PF00082">
    <property type="entry name" value="Peptidase_S8"/>
    <property type="match status" value="1"/>
</dbReference>
<dbReference type="PRINTS" id="PR00723">
    <property type="entry name" value="SUBTILISIN"/>
</dbReference>
<evidence type="ECO:0000256" key="2">
    <source>
        <dbReference type="ARBA" id="ARBA00022670"/>
    </source>
</evidence>
<dbReference type="SUPFAM" id="SSF52743">
    <property type="entry name" value="Subtilisin-like"/>
    <property type="match status" value="1"/>
</dbReference>
<evidence type="ECO:0000259" key="8">
    <source>
        <dbReference type="Pfam" id="PF00082"/>
    </source>
</evidence>
<keyword evidence="7" id="KW-0732">Signal</keyword>
<feature type="region of interest" description="Disordered" evidence="6">
    <location>
        <begin position="433"/>
        <end position="452"/>
    </location>
</feature>
<dbReference type="InterPro" id="IPR000209">
    <property type="entry name" value="Peptidase_S8/S53_dom"/>
</dbReference>
<dbReference type="PANTHER" id="PTHR43806">
    <property type="entry name" value="PEPTIDASE S8"/>
    <property type="match status" value="1"/>
</dbReference>
<comment type="caution">
    <text evidence="9">The sequence shown here is derived from an EMBL/GenBank/DDBJ whole genome shotgun (WGS) entry which is preliminary data.</text>
</comment>
<feature type="signal peptide" evidence="7">
    <location>
        <begin position="1"/>
        <end position="25"/>
    </location>
</feature>
<feature type="compositionally biased region" description="Low complexity" evidence="6">
    <location>
        <begin position="282"/>
        <end position="295"/>
    </location>
</feature>
<proteinExistence type="inferred from homology"/>
<dbReference type="Proteomes" id="UP000185736">
    <property type="component" value="Unassembled WGS sequence"/>
</dbReference>
<evidence type="ECO:0000313" key="10">
    <source>
        <dbReference type="Proteomes" id="UP000185736"/>
    </source>
</evidence>
<dbReference type="RefSeq" id="WP_075249448.1">
    <property type="nucleotide sequence ID" value="NZ_MSGO01000036.1"/>
</dbReference>
<dbReference type="GO" id="GO:0006508">
    <property type="term" value="P:proteolysis"/>
    <property type="evidence" value="ECO:0007669"/>
    <property type="project" value="UniProtKB-KW"/>
</dbReference>
<feature type="chain" id="PRO_5012773614" description="Peptidase S8/S53 domain-containing protein" evidence="7">
    <location>
        <begin position="26"/>
        <end position="494"/>
    </location>
</feature>
<evidence type="ECO:0000313" key="9">
    <source>
        <dbReference type="EMBL" id="OLL14417.1"/>
    </source>
</evidence>
<feature type="domain" description="Peptidase S8/S53" evidence="8">
    <location>
        <begin position="139"/>
        <end position="416"/>
    </location>
</feature>
<keyword evidence="2" id="KW-0645">Protease</keyword>
<reference evidence="9 10" key="1">
    <citation type="submission" date="2016-12" db="EMBL/GenBank/DDBJ databases">
        <title>Genomic comparison of strains in the 'Actinomyces naeslundii' group.</title>
        <authorList>
            <person name="Mughal S.R."/>
            <person name="Do T."/>
            <person name="Gilbert S.C."/>
            <person name="Witherden E.A."/>
            <person name="Didelot X."/>
            <person name="Beighton D."/>
        </authorList>
    </citation>
    <scope>NUCLEOTIDE SEQUENCE [LARGE SCALE GENOMIC DNA]</scope>
    <source>
        <strain evidence="9 10">S64C</strain>
    </source>
</reference>
<feature type="region of interest" description="Disordered" evidence="6">
    <location>
        <begin position="282"/>
        <end position="306"/>
    </location>
</feature>
<dbReference type="GO" id="GO:0004252">
    <property type="term" value="F:serine-type endopeptidase activity"/>
    <property type="evidence" value="ECO:0007669"/>
    <property type="project" value="InterPro"/>
</dbReference>
<evidence type="ECO:0000256" key="3">
    <source>
        <dbReference type="ARBA" id="ARBA00022801"/>
    </source>
</evidence>
<dbReference type="InterPro" id="IPR050131">
    <property type="entry name" value="Peptidase_S8_subtilisin-like"/>
</dbReference>
<dbReference type="EMBL" id="MSGO01000036">
    <property type="protein sequence ID" value="OLL14417.1"/>
    <property type="molecule type" value="Genomic_DNA"/>
</dbReference>
<feature type="region of interest" description="Disordered" evidence="6">
    <location>
        <begin position="48"/>
        <end position="107"/>
    </location>
</feature>
<dbReference type="PROSITE" id="PS00137">
    <property type="entry name" value="SUBTILASE_HIS"/>
    <property type="match status" value="1"/>
</dbReference>
<comment type="similarity">
    <text evidence="1 5">Belongs to the peptidase S8 family.</text>
</comment>
<protein>
    <recommendedName>
        <fullName evidence="8">Peptidase S8/S53 domain-containing protein</fullName>
    </recommendedName>
</protein>
<comment type="caution">
    <text evidence="5">Lacks conserved residue(s) required for the propagation of feature annotation.</text>
</comment>
<accession>A0A1Q8HZZ6</accession>
<evidence type="ECO:0000256" key="7">
    <source>
        <dbReference type="SAM" id="SignalP"/>
    </source>
</evidence>
<keyword evidence="3" id="KW-0378">Hydrolase</keyword>
<dbReference type="PROSITE" id="PS51892">
    <property type="entry name" value="SUBTILASE"/>
    <property type="match status" value="1"/>
</dbReference>
<sequence length="494" mass="49245">MKRSPRRLAACVPAVILLATSPVMGTTSLAGSAAVTGVSGVAGGALLPRLPMPNPQPASTQEAAPAPQDAAAPAAPAPSSAPSAASEQTPTTAPQVQTGPPPIDAEVADCQRGEGSLLTTSPPVFKQIGVEQAWGVTEGQGVVVAVVDSGVDANNPHLQGAMAPGIDLLGRGDGQVDDSGHGTAVAGMIAARQVEGSGVVGIAKSATIMPVRVYQGTSDDQVKKGVGPTPTRTAQGIQWAADNGAKVIVVGHMLTQDEPEVQAAVNHATEVGALVVAGAGAAESTKRPSGGATASTPPPATDANGAEVRYPAAYPNVLGVTSLDASGGVSKDMLHGSHVDVAVPAQAVPTTFFGEGDCLVSQNRPSPALAAGYAAGVAALVVAAHPKETPADWKYRLTATAIRPEPTKSSPATGWGLIAPYAALNFVNDGTAVGPENPRGAHPVPTPSPSLLKPIVPDPAPWRRARLAGGIGAAGLVALSLGLVASRIRGREQP</sequence>
<dbReference type="InterPro" id="IPR015500">
    <property type="entry name" value="Peptidase_S8_subtilisin-rel"/>
</dbReference>
<dbReference type="PROSITE" id="PS00136">
    <property type="entry name" value="SUBTILASE_ASP"/>
    <property type="match status" value="1"/>
</dbReference>
<evidence type="ECO:0000256" key="5">
    <source>
        <dbReference type="PROSITE-ProRule" id="PRU01240"/>
    </source>
</evidence>
<gene>
    <name evidence="9" type="ORF">BKH32_08000</name>
</gene>
<evidence type="ECO:0000256" key="6">
    <source>
        <dbReference type="SAM" id="MobiDB-lite"/>
    </source>
</evidence>